<feature type="transmembrane region" description="Helical" evidence="7">
    <location>
        <begin position="273"/>
        <end position="294"/>
    </location>
</feature>
<dbReference type="PANTHER" id="PTHR42718">
    <property type="entry name" value="MAJOR FACILITATOR SUPERFAMILY MULTIDRUG TRANSPORTER MFSC"/>
    <property type="match status" value="1"/>
</dbReference>
<keyword evidence="4 7" id="KW-0812">Transmembrane</keyword>
<dbReference type="Proteomes" id="UP000238206">
    <property type="component" value="Unassembled WGS sequence"/>
</dbReference>
<feature type="transmembrane region" description="Helical" evidence="7">
    <location>
        <begin position="406"/>
        <end position="426"/>
    </location>
</feature>
<dbReference type="EMBL" id="PUIQ01000028">
    <property type="protein sequence ID" value="PQP15828.1"/>
    <property type="molecule type" value="Genomic_DNA"/>
</dbReference>
<protein>
    <submittedName>
        <fullName evidence="9">MFS transporter</fullName>
    </submittedName>
</protein>
<evidence type="ECO:0000256" key="1">
    <source>
        <dbReference type="ARBA" id="ARBA00004651"/>
    </source>
</evidence>
<evidence type="ECO:0000256" key="4">
    <source>
        <dbReference type="ARBA" id="ARBA00022692"/>
    </source>
</evidence>
<feature type="transmembrane region" description="Helical" evidence="7">
    <location>
        <begin position="432"/>
        <end position="455"/>
    </location>
</feature>
<feature type="transmembrane region" description="Helical" evidence="7">
    <location>
        <begin position="176"/>
        <end position="197"/>
    </location>
</feature>
<reference evidence="9 10" key="1">
    <citation type="submission" date="2018-02" db="EMBL/GenBank/DDBJ databases">
        <title>Draft genome sequencing of Burkholderia cepacia Y14-15.</title>
        <authorList>
            <person name="Zheng B.-X."/>
        </authorList>
    </citation>
    <scope>NUCLEOTIDE SEQUENCE [LARGE SCALE GENOMIC DNA]</scope>
    <source>
        <strain evidence="9 10">Y14-15</strain>
    </source>
</reference>
<feature type="transmembrane region" description="Helical" evidence="7">
    <location>
        <begin position="63"/>
        <end position="81"/>
    </location>
</feature>
<feature type="transmembrane region" description="Helical" evidence="7">
    <location>
        <begin position="209"/>
        <end position="229"/>
    </location>
</feature>
<feature type="domain" description="Major facilitator superfamily (MFS) profile" evidence="8">
    <location>
        <begin position="21"/>
        <end position="459"/>
    </location>
</feature>
<feature type="transmembrane region" description="Helical" evidence="7">
    <location>
        <begin position="112"/>
        <end position="137"/>
    </location>
</feature>
<evidence type="ECO:0000313" key="10">
    <source>
        <dbReference type="Proteomes" id="UP000238206"/>
    </source>
</evidence>
<dbReference type="GO" id="GO:0005886">
    <property type="term" value="C:plasma membrane"/>
    <property type="evidence" value="ECO:0007669"/>
    <property type="project" value="UniProtKB-SubCell"/>
</dbReference>
<organism evidence="9 10">
    <name type="scientific">Burkholderia cepacia</name>
    <name type="common">Pseudomonas cepacia</name>
    <dbReference type="NCBI Taxonomy" id="292"/>
    <lineage>
        <taxon>Bacteria</taxon>
        <taxon>Pseudomonadati</taxon>
        <taxon>Pseudomonadota</taxon>
        <taxon>Betaproteobacteria</taxon>
        <taxon>Burkholderiales</taxon>
        <taxon>Burkholderiaceae</taxon>
        <taxon>Burkholderia</taxon>
        <taxon>Burkholderia cepacia complex</taxon>
    </lineage>
</organism>
<sequence length="462" mass="46519">MTRTEQFAEYASRAGRRRGLTLLPLCIAVLVAQVDTAVVNLATRAIGDYFHAGVDALQWVVDSYNLSYAVLLLTGGLLADLHGRRRIFIAGTALFTVASLLCALAPSVSVLIAARALAGVGAALLLPASLAIVRVVWRDPVERGRALGIWAACNGAAMAIGPTLGGVLIRHFGWRSIFFVVVPLSIAAMLLAIPAVPESSDPRGRHFDGGAQVTGALALGALAYSAIVFRDSPAACAIASCVAIVSFVVFTSIERRHGAAALVPLDLFRIGTFRGAIAATAGMTFGMYGVLFLLPLTWQSIGRLDSIGAGLALLPMALAFVVVSPCSGPLSERVGTRTTTAGGVAVIASGLAAIGASAGSSSLLGAEIGLALTGLGMGIATGPLMTVAVGAVEAARSGTASALVNVARMAGATLGIAVLGTLFAAAHGGATGLRAAMFAGAAVQLTGAAVAAVSVQRARQAA</sequence>
<dbReference type="PROSITE" id="PS50850">
    <property type="entry name" value="MFS"/>
    <property type="match status" value="1"/>
</dbReference>
<dbReference type="Gene3D" id="1.20.1250.20">
    <property type="entry name" value="MFS general substrate transporter like domains"/>
    <property type="match status" value="1"/>
</dbReference>
<dbReference type="RefSeq" id="WP_105391931.1">
    <property type="nucleotide sequence ID" value="NZ_PUIQ01000028.1"/>
</dbReference>
<dbReference type="AlphaFoldDB" id="A0A2S8IM15"/>
<keyword evidence="5 7" id="KW-1133">Transmembrane helix</keyword>
<keyword evidence="3" id="KW-1003">Cell membrane</keyword>
<evidence type="ECO:0000256" key="7">
    <source>
        <dbReference type="SAM" id="Phobius"/>
    </source>
</evidence>
<comment type="caution">
    <text evidence="9">The sequence shown here is derived from an EMBL/GenBank/DDBJ whole genome shotgun (WGS) entry which is preliminary data.</text>
</comment>
<evidence type="ECO:0000256" key="5">
    <source>
        <dbReference type="ARBA" id="ARBA00022989"/>
    </source>
</evidence>
<gene>
    <name evidence="9" type="ORF">C5615_21825</name>
</gene>
<evidence type="ECO:0000256" key="6">
    <source>
        <dbReference type="ARBA" id="ARBA00023136"/>
    </source>
</evidence>
<dbReference type="InterPro" id="IPR011701">
    <property type="entry name" value="MFS"/>
</dbReference>
<keyword evidence="6 7" id="KW-0472">Membrane</keyword>
<evidence type="ECO:0000256" key="2">
    <source>
        <dbReference type="ARBA" id="ARBA00022448"/>
    </source>
</evidence>
<dbReference type="Gene3D" id="1.20.1720.10">
    <property type="entry name" value="Multidrug resistance protein D"/>
    <property type="match status" value="1"/>
</dbReference>
<feature type="transmembrane region" description="Helical" evidence="7">
    <location>
        <begin position="235"/>
        <end position="253"/>
    </location>
</feature>
<dbReference type="SUPFAM" id="SSF103473">
    <property type="entry name" value="MFS general substrate transporter"/>
    <property type="match status" value="1"/>
</dbReference>
<evidence type="ECO:0000313" key="9">
    <source>
        <dbReference type="EMBL" id="PQP15828.1"/>
    </source>
</evidence>
<feature type="transmembrane region" description="Helical" evidence="7">
    <location>
        <begin position="20"/>
        <end position="43"/>
    </location>
</feature>
<dbReference type="PANTHER" id="PTHR42718:SF46">
    <property type="entry name" value="BLR6921 PROTEIN"/>
    <property type="match status" value="1"/>
</dbReference>
<feature type="transmembrane region" description="Helical" evidence="7">
    <location>
        <begin position="338"/>
        <end position="358"/>
    </location>
</feature>
<feature type="transmembrane region" description="Helical" evidence="7">
    <location>
        <begin position="149"/>
        <end position="170"/>
    </location>
</feature>
<name>A0A2S8IM15_BURCE</name>
<dbReference type="GO" id="GO:0022857">
    <property type="term" value="F:transmembrane transporter activity"/>
    <property type="evidence" value="ECO:0007669"/>
    <property type="project" value="InterPro"/>
</dbReference>
<feature type="transmembrane region" description="Helical" evidence="7">
    <location>
        <begin position="370"/>
        <end position="394"/>
    </location>
</feature>
<keyword evidence="2" id="KW-0813">Transport</keyword>
<feature type="transmembrane region" description="Helical" evidence="7">
    <location>
        <begin position="88"/>
        <end position="106"/>
    </location>
</feature>
<comment type="subcellular location">
    <subcellularLocation>
        <location evidence="1">Cell membrane</location>
        <topology evidence="1">Multi-pass membrane protein</topology>
    </subcellularLocation>
</comment>
<proteinExistence type="predicted"/>
<dbReference type="Pfam" id="PF07690">
    <property type="entry name" value="MFS_1"/>
    <property type="match status" value="1"/>
</dbReference>
<dbReference type="InterPro" id="IPR036259">
    <property type="entry name" value="MFS_trans_sf"/>
</dbReference>
<accession>A0A2S8IM15</accession>
<feature type="transmembrane region" description="Helical" evidence="7">
    <location>
        <begin position="306"/>
        <end position="326"/>
    </location>
</feature>
<dbReference type="InterPro" id="IPR020846">
    <property type="entry name" value="MFS_dom"/>
</dbReference>
<evidence type="ECO:0000259" key="8">
    <source>
        <dbReference type="PROSITE" id="PS50850"/>
    </source>
</evidence>
<dbReference type="CDD" id="cd17321">
    <property type="entry name" value="MFS_MMR_MDR_like"/>
    <property type="match status" value="1"/>
</dbReference>
<evidence type="ECO:0000256" key="3">
    <source>
        <dbReference type="ARBA" id="ARBA00022475"/>
    </source>
</evidence>